<keyword evidence="1" id="KW-0863">Zinc-finger</keyword>
<dbReference type="SMART" id="SM00355">
    <property type="entry name" value="ZnF_C2H2"/>
    <property type="match status" value="4"/>
</dbReference>
<name>A0A6F9D959_9ASCI</name>
<dbReference type="AlphaFoldDB" id="A0A6F9D959"/>
<dbReference type="InterPro" id="IPR013087">
    <property type="entry name" value="Znf_C2H2_type"/>
</dbReference>
<sequence length="336" mass="38340">MASIVSSNAEHASANSKAELLQKIFKRSSAISQVSSSSCVPPSVKYSENADSIDTITAGTVSSGVGSIKKGTLDPTNFDEDVFDKYISKYTSKHPCMQASCPHINRDHYHCTDSDCNFQRFTNKSDVIRHYNMHKKRDNSLAHGFMRFAPTDDCSRQFGNCHLNGKSTHYHCLHTSCTKVYTSTSDVMTHENFHKKNQQFVSNGFERYRATESCGMSDCPFVNQRTTHFHCTRPGCNFTFKNKCDIEKHKAYHTRDDAYTRQGFKKFYKNEACQFPTCAWNRTANHFHCLRNNCGFSFTSTSQMVSHKRKHDRQDLMGSDSLSSSKKKYFGTFCFK</sequence>
<dbReference type="InterPro" id="IPR040373">
    <property type="entry name" value="CASZ1"/>
</dbReference>
<feature type="domain" description="C2H2-type" evidence="2">
    <location>
        <begin position="287"/>
        <end position="316"/>
    </location>
</feature>
<gene>
    <name evidence="3" type="primary">Casz1-002</name>
</gene>
<reference evidence="3" key="1">
    <citation type="submission" date="2020-04" db="EMBL/GenBank/DDBJ databases">
        <authorList>
            <person name="Neveu A P."/>
        </authorList>
    </citation>
    <scope>NUCLEOTIDE SEQUENCE</scope>
    <source>
        <tissue evidence="3">Whole embryo</tissue>
    </source>
</reference>
<dbReference type="PANTHER" id="PTHR12451:SF0">
    <property type="entry name" value="ZINC FINGER PROTEIN CASTOR HOMOLOG 1"/>
    <property type="match status" value="1"/>
</dbReference>
<organism evidence="3">
    <name type="scientific">Phallusia mammillata</name>
    <dbReference type="NCBI Taxonomy" id="59560"/>
    <lineage>
        <taxon>Eukaryota</taxon>
        <taxon>Metazoa</taxon>
        <taxon>Chordata</taxon>
        <taxon>Tunicata</taxon>
        <taxon>Ascidiacea</taxon>
        <taxon>Phlebobranchia</taxon>
        <taxon>Ascidiidae</taxon>
        <taxon>Phallusia</taxon>
    </lineage>
</organism>
<dbReference type="EMBL" id="LR783601">
    <property type="protein sequence ID" value="CAB3227975.1"/>
    <property type="molecule type" value="mRNA"/>
</dbReference>
<dbReference type="GO" id="GO:0008270">
    <property type="term" value="F:zinc ion binding"/>
    <property type="evidence" value="ECO:0007669"/>
    <property type="project" value="UniProtKB-KW"/>
</dbReference>
<evidence type="ECO:0000256" key="1">
    <source>
        <dbReference type="PROSITE-ProRule" id="PRU00042"/>
    </source>
</evidence>
<dbReference type="GO" id="GO:0000981">
    <property type="term" value="F:DNA-binding transcription factor activity, RNA polymerase II-specific"/>
    <property type="evidence" value="ECO:0007669"/>
    <property type="project" value="TreeGrafter"/>
</dbReference>
<accession>A0A6F9D959</accession>
<dbReference type="PROSITE" id="PS00028">
    <property type="entry name" value="ZINC_FINGER_C2H2_1"/>
    <property type="match status" value="3"/>
</dbReference>
<keyword evidence="1" id="KW-0479">Metal-binding</keyword>
<dbReference type="GO" id="GO:0000977">
    <property type="term" value="F:RNA polymerase II transcription regulatory region sequence-specific DNA binding"/>
    <property type="evidence" value="ECO:0007669"/>
    <property type="project" value="TreeGrafter"/>
</dbReference>
<dbReference type="GO" id="GO:0045664">
    <property type="term" value="P:regulation of neuron differentiation"/>
    <property type="evidence" value="ECO:0007669"/>
    <property type="project" value="TreeGrafter"/>
</dbReference>
<proteinExistence type="evidence at transcript level"/>
<evidence type="ECO:0000259" key="2">
    <source>
        <dbReference type="PROSITE" id="PS50157"/>
    </source>
</evidence>
<dbReference type="GO" id="GO:0005634">
    <property type="term" value="C:nucleus"/>
    <property type="evidence" value="ECO:0007669"/>
    <property type="project" value="TreeGrafter"/>
</dbReference>
<feature type="domain" description="C2H2-type" evidence="2">
    <location>
        <begin position="229"/>
        <end position="258"/>
    </location>
</feature>
<evidence type="ECO:0000313" key="3">
    <source>
        <dbReference type="EMBL" id="CAB3227975.1"/>
    </source>
</evidence>
<keyword evidence="1" id="KW-0862">Zinc</keyword>
<dbReference type="PANTHER" id="PTHR12451">
    <property type="entry name" value="TRANSCRIPTION FACTOR CASTOR PROTEIN MING -RELATED"/>
    <property type="match status" value="1"/>
</dbReference>
<dbReference type="GO" id="GO:0045944">
    <property type="term" value="P:positive regulation of transcription by RNA polymerase II"/>
    <property type="evidence" value="ECO:0007669"/>
    <property type="project" value="TreeGrafter"/>
</dbReference>
<feature type="domain" description="C2H2-type" evidence="2">
    <location>
        <begin position="170"/>
        <end position="199"/>
    </location>
</feature>
<dbReference type="PROSITE" id="PS50157">
    <property type="entry name" value="ZINC_FINGER_C2H2_2"/>
    <property type="match status" value="3"/>
</dbReference>
<protein>
    <submittedName>
        <fullName evidence="3">Zinc finger protein castor homolog 1-like</fullName>
    </submittedName>
</protein>